<name>A0A0J1H9R2_9GAMM</name>
<protein>
    <submittedName>
        <fullName evidence="1">Uncharacterized protein</fullName>
    </submittedName>
</protein>
<dbReference type="STRING" id="320778.ABT57_14570"/>
<evidence type="ECO:0000313" key="1">
    <source>
        <dbReference type="EMBL" id="KLV08445.1"/>
    </source>
</evidence>
<dbReference type="Proteomes" id="UP000035909">
    <property type="component" value="Unassembled WGS sequence"/>
</dbReference>
<comment type="caution">
    <text evidence="1">The sequence shown here is derived from an EMBL/GenBank/DDBJ whole genome shotgun (WGS) entry which is preliminary data.</text>
</comment>
<organism evidence="1 2">
    <name type="scientific">Photobacterium ganghwense</name>
    <dbReference type="NCBI Taxonomy" id="320778"/>
    <lineage>
        <taxon>Bacteria</taxon>
        <taxon>Pseudomonadati</taxon>
        <taxon>Pseudomonadota</taxon>
        <taxon>Gammaproteobacteria</taxon>
        <taxon>Vibrionales</taxon>
        <taxon>Vibrionaceae</taxon>
        <taxon>Photobacterium</taxon>
    </lineage>
</organism>
<dbReference type="EMBL" id="LDOU01000015">
    <property type="protein sequence ID" value="KLV08445.1"/>
    <property type="molecule type" value="Genomic_DNA"/>
</dbReference>
<reference evidence="1 2" key="1">
    <citation type="submission" date="2015-05" db="EMBL/GenBank/DDBJ databases">
        <title>Photobacterium galathea sp. nov.</title>
        <authorList>
            <person name="Machado H."/>
            <person name="Gram L."/>
        </authorList>
    </citation>
    <scope>NUCLEOTIDE SEQUENCE [LARGE SCALE GENOMIC DNA]</scope>
    <source>
        <strain evidence="1 2">DSM 22954</strain>
    </source>
</reference>
<dbReference type="AlphaFoldDB" id="A0A0J1H9R2"/>
<keyword evidence="2" id="KW-1185">Reference proteome</keyword>
<dbReference type="PATRIC" id="fig|320778.3.peg.3168"/>
<sequence>MSSHAQQTSTATLIAGVPDEEICALSTTPCHTTSAQLELDTDIVRPMAPANLSVTWPKLDNDIQELIVELEGHEMMMGVYKAKLTRESDSPLFRGELMLPFCVSDAMTWKGRIIPTTINNDYQPQYISVRMKQ</sequence>
<proteinExistence type="predicted"/>
<accession>A0A0J1H9R2</accession>
<evidence type="ECO:0000313" key="2">
    <source>
        <dbReference type="Proteomes" id="UP000035909"/>
    </source>
</evidence>
<gene>
    <name evidence="1" type="ORF">ABT57_14570</name>
</gene>